<dbReference type="Pfam" id="PF08530">
    <property type="entry name" value="PepX_C"/>
    <property type="match status" value="1"/>
</dbReference>
<keyword evidence="5" id="KW-1185">Reference proteome</keyword>
<dbReference type="SUPFAM" id="SSF49785">
    <property type="entry name" value="Galactose-binding domain-like"/>
    <property type="match status" value="1"/>
</dbReference>
<evidence type="ECO:0000256" key="1">
    <source>
        <dbReference type="ARBA" id="ARBA00022801"/>
    </source>
</evidence>
<gene>
    <name evidence="4" type="ORF">GOEFS_106_00110</name>
</gene>
<dbReference type="eggNOG" id="COG2936">
    <property type="taxonomic scope" value="Bacteria"/>
</dbReference>
<evidence type="ECO:0000256" key="2">
    <source>
        <dbReference type="SAM" id="MobiDB-lite"/>
    </source>
</evidence>
<dbReference type="PANTHER" id="PTHR43056:SF10">
    <property type="entry name" value="COCE_NOND FAMILY, PUTATIVE (AFU_ORTHOLOGUE AFUA_7G00600)-RELATED"/>
    <property type="match status" value="1"/>
</dbReference>
<evidence type="ECO:0000313" key="5">
    <source>
        <dbReference type="Proteomes" id="UP000035034"/>
    </source>
</evidence>
<dbReference type="RefSeq" id="WP_007319450.1">
    <property type="nucleotide sequence ID" value="NZ_BAEH01000106.1"/>
</dbReference>
<dbReference type="STRING" id="1077974.GOEFS_106_00110"/>
<feature type="region of interest" description="Disordered" evidence="2">
    <location>
        <begin position="1"/>
        <end position="29"/>
    </location>
</feature>
<sequence length="644" mass="69642">MTQPESPPADTQANVSPTTRFDIGPRQYPHRHVDRGAAIRLSDGTVLSADITRPATARGKPVEGPLPTVVTFTPYNKMAISRGAPLFDLADRVGPLVSRVIGPTTTGRAGPRELIRALGGGGTDVLRASQTLVSRGYAYVMIDVRGTGSSTGIMEMFSEREQQDSIEALEWVRNQPWCNGDLALSGISYSAIVALQAAGNQPEGLKAVFAVEGSADVAKDWIQTGGAQSVFTIGWLAVVNFAKWAPSIPALLRAGVASKFIGDRFRSPLTMLGTILGMAVKEDHIESFYNADAEKRPPKIEDIKAATWIHGGWHDIFARSNTEMFERLSLAKGQKQLVIDDAYHLNPGAGFGTDDHPQRLNELQCAFFDRWLQHQENGIDSYGPVTLRELGTGDWLTQSAFPHPQAQVERWYLSGESSGAARHAAIDGSLGPAKTPGAVQFELPRRGISFFSYATNVTAMGALSMLGSGWFSDNRSSEASSVSFTSKPLTSDLQLSGYLNLHLRVLAHGTEAFWAVTVCDVAPDGSSAVVTAGALRSTRRAVDEIASLRVNGQLVRPEHPLTELSLLPVIPDEPHDLDIELNATAAFLPAGHRLRVAVTRTSWPRHLLGPKVNKYIKGQAIVLDPEHPSWLSFHAVPETGEKVS</sequence>
<dbReference type="GO" id="GO:0008239">
    <property type="term" value="F:dipeptidyl-peptidase activity"/>
    <property type="evidence" value="ECO:0007669"/>
    <property type="project" value="InterPro"/>
</dbReference>
<dbReference type="Pfam" id="PF02129">
    <property type="entry name" value="Peptidase_S15"/>
    <property type="match status" value="1"/>
</dbReference>
<proteinExistence type="predicted"/>
<dbReference type="InterPro" id="IPR000383">
    <property type="entry name" value="Xaa-Pro-like_dom"/>
</dbReference>
<reference evidence="4 5" key="1">
    <citation type="submission" date="2011-12" db="EMBL/GenBank/DDBJ databases">
        <title>Whole genome shotgun sequence of Gordonia effusa NBRC 100432.</title>
        <authorList>
            <person name="Yoshida I."/>
            <person name="Takarada H."/>
            <person name="Hosoyama A."/>
            <person name="Tsuchikane K."/>
            <person name="Katsumata H."/>
            <person name="Yamazaki S."/>
            <person name="Fujita N."/>
        </authorList>
    </citation>
    <scope>NUCLEOTIDE SEQUENCE [LARGE SCALE GENOMIC DNA]</scope>
    <source>
        <strain evidence="4 5">NBRC 100432</strain>
    </source>
</reference>
<dbReference type="PANTHER" id="PTHR43056">
    <property type="entry name" value="PEPTIDASE S9 PROLYL OLIGOPEPTIDASE"/>
    <property type="match status" value="1"/>
</dbReference>
<organism evidence="4 5">
    <name type="scientific">Gordonia effusa NBRC 100432</name>
    <dbReference type="NCBI Taxonomy" id="1077974"/>
    <lineage>
        <taxon>Bacteria</taxon>
        <taxon>Bacillati</taxon>
        <taxon>Actinomycetota</taxon>
        <taxon>Actinomycetes</taxon>
        <taxon>Mycobacteriales</taxon>
        <taxon>Gordoniaceae</taxon>
        <taxon>Gordonia</taxon>
    </lineage>
</organism>
<dbReference type="SMART" id="SM00939">
    <property type="entry name" value="PepX_C"/>
    <property type="match status" value="1"/>
</dbReference>
<dbReference type="EMBL" id="BAEH01000106">
    <property type="protein sequence ID" value="GAB20115.1"/>
    <property type="molecule type" value="Genomic_DNA"/>
</dbReference>
<evidence type="ECO:0000259" key="3">
    <source>
        <dbReference type="SMART" id="SM00939"/>
    </source>
</evidence>
<accession>H0R4W4</accession>
<comment type="caution">
    <text evidence="4">The sequence shown here is derived from an EMBL/GenBank/DDBJ whole genome shotgun (WGS) entry which is preliminary data.</text>
</comment>
<dbReference type="InterPro" id="IPR013736">
    <property type="entry name" value="Xaa-Pro_dipept_C"/>
</dbReference>
<dbReference type="NCBIfam" id="TIGR00976">
    <property type="entry name" value="CocE_NonD"/>
    <property type="match status" value="1"/>
</dbReference>
<protein>
    <submittedName>
        <fullName evidence="4">Putative hydrolase</fullName>
    </submittedName>
</protein>
<dbReference type="InterPro" id="IPR029058">
    <property type="entry name" value="AB_hydrolase_fold"/>
</dbReference>
<dbReference type="InterPro" id="IPR008979">
    <property type="entry name" value="Galactose-bd-like_sf"/>
</dbReference>
<dbReference type="Gene3D" id="2.60.120.260">
    <property type="entry name" value="Galactose-binding domain-like"/>
    <property type="match status" value="1"/>
</dbReference>
<dbReference type="InterPro" id="IPR050585">
    <property type="entry name" value="Xaa-Pro_dipeptidyl-ppase/CocE"/>
</dbReference>
<dbReference type="AlphaFoldDB" id="H0R4W4"/>
<name>H0R4W4_9ACTN</name>
<dbReference type="Proteomes" id="UP000035034">
    <property type="component" value="Unassembled WGS sequence"/>
</dbReference>
<feature type="domain" description="Xaa-Pro dipeptidyl-peptidase C-terminal" evidence="3">
    <location>
        <begin position="365"/>
        <end position="632"/>
    </location>
</feature>
<feature type="compositionally biased region" description="Polar residues" evidence="2">
    <location>
        <begin position="1"/>
        <end position="19"/>
    </location>
</feature>
<evidence type="ECO:0000313" key="4">
    <source>
        <dbReference type="EMBL" id="GAB20115.1"/>
    </source>
</evidence>
<dbReference type="SUPFAM" id="SSF53474">
    <property type="entry name" value="alpha/beta-Hydrolases"/>
    <property type="match status" value="1"/>
</dbReference>
<dbReference type="InterPro" id="IPR005674">
    <property type="entry name" value="CocE/Ser_esterase"/>
</dbReference>
<keyword evidence="1 4" id="KW-0378">Hydrolase</keyword>
<dbReference type="Gene3D" id="3.40.50.1820">
    <property type="entry name" value="alpha/beta hydrolase"/>
    <property type="match status" value="1"/>
</dbReference>